<keyword evidence="2" id="KW-1185">Reference proteome</keyword>
<dbReference type="Proteomes" id="UP000828390">
    <property type="component" value="Unassembled WGS sequence"/>
</dbReference>
<gene>
    <name evidence="1" type="ORF">DPMN_036516</name>
</gene>
<proteinExistence type="predicted"/>
<protein>
    <recommendedName>
        <fullName evidence="3">Cadherin</fullName>
    </recommendedName>
</protein>
<reference evidence="1" key="1">
    <citation type="journal article" date="2019" name="bioRxiv">
        <title>The Genome of the Zebra Mussel, Dreissena polymorpha: A Resource for Invasive Species Research.</title>
        <authorList>
            <person name="McCartney M.A."/>
            <person name="Auch B."/>
            <person name="Kono T."/>
            <person name="Mallez S."/>
            <person name="Zhang Y."/>
            <person name="Obille A."/>
            <person name="Becker A."/>
            <person name="Abrahante J.E."/>
            <person name="Garbe J."/>
            <person name="Badalamenti J.P."/>
            <person name="Herman A."/>
            <person name="Mangelson H."/>
            <person name="Liachko I."/>
            <person name="Sullivan S."/>
            <person name="Sone E.D."/>
            <person name="Koren S."/>
            <person name="Silverstein K.A.T."/>
            <person name="Beckman K.B."/>
            <person name="Gohl D.M."/>
        </authorList>
    </citation>
    <scope>NUCLEOTIDE SEQUENCE</scope>
    <source>
        <strain evidence="1">Duluth1</strain>
        <tissue evidence="1">Whole animal</tissue>
    </source>
</reference>
<organism evidence="1 2">
    <name type="scientific">Dreissena polymorpha</name>
    <name type="common">Zebra mussel</name>
    <name type="synonym">Mytilus polymorpha</name>
    <dbReference type="NCBI Taxonomy" id="45954"/>
    <lineage>
        <taxon>Eukaryota</taxon>
        <taxon>Metazoa</taxon>
        <taxon>Spiralia</taxon>
        <taxon>Lophotrochozoa</taxon>
        <taxon>Mollusca</taxon>
        <taxon>Bivalvia</taxon>
        <taxon>Autobranchia</taxon>
        <taxon>Heteroconchia</taxon>
        <taxon>Euheterodonta</taxon>
        <taxon>Imparidentia</taxon>
        <taxon>Neoheterodontei</taxon>
        <taxon>Myida</taxon>
        <taxon>Dreissenoidea</taxon>
        <taxon>Dreissenidae</taxon>
        <taxon>Dreissena</taxon>
    </lineage>
</organism>
<evidence type="ECO:0000313" key="1">
    <source>
        <dbReference type="EMBL" id="KAH3873284.1"/>
    </source>
</evidence>
<dbReference type="AlphaFoldDB" id="A0A9D4RLZ4"/>
<evidence type="ECO:0008006" key="3">
    <source>
        <dbReference type="Google" id="ProtNLM"/>
    </source>
</evidence>
<dbReference type="GO" id="GO:0005509">
    <property type="term" value="F:calcium ion binding"/>
    <property type="evidence" value="ECO:0007669"/>
    <property type="project" value="InterPro"/>
</dbReference>
<comment type="caution">
    <text evidence="1">The sequence shown here is derived from an EMBL/GenBank/DDBJ whole genome shotgun (WGS) entry which is preliminary data.</text>
</comment>
<dbReference type="InterPro" id="IPR015919">
    <property type="entry name" value="Cadherin-like_sf"/>
</dbReference>
<dbReference type="EMBL" id="JAIWYP010000002">
    <property type="protein sequence ID" value="KAH3873284.1"/>
    <property type="molecule type" value="Genomic_DNA"/>
</dbReference>
<evidence type="ECO:0000313" key="2">
    <source>
        <dbReference type="Proteomes" id="UP000828390"/>
    </source>
</evidence>
<reference evidence="1" key="2">
    <citation type="submission" date="2020-11" db="EMBL/GenBank/DDBJ databases">
        <authorList>
            <person name="McCartney M.A."/>
            <person name="Auch B."/>
            <person name="Kono T."/>
            <person name="Mallez S."/>
            <person name="Becker A."/>
            <person name="Gohl D.M."/>
            <person name="Silverstein K.A.T."/>
            <person name="Koren S."/>
            <person name="Bechman K.B."/>
            <person name="Herman A."/>
            <person name="Abrahante J.E."/>
            <person name="Garbe J."/>
        </authorList>
    </citation>
    <scope>NUCLEOTIDE SEQUENCE</scope>
    <source>
        <strain evidence="1">Duluth1</strain>
        <tissue evidence="1">Whole animal</tissue>
    </source>
</reference>
<accession>A0A9D4RLZ4</accession>
<dbReference type="Gene3D" id="2.60.40.60">
    <property type="entry name" value="Cadherins"/>
    <property type="match status" value="1"/>
</dbReference>
<name>A0A9D4RLZ4_DREPO</name>
<dbReference type="SUPFAM" id="SSF49313">
    <property type="entry name" value="Cadherin-like"/>
    <property type="match status" value="1"/>
</dbReference>
<sequence length="56" mass="6034">MRDVSQVIITVLRDESGPIFQPSATYQVTIPETTPIGNNVIVVTAVDPDNVSGKCF</sequence>
<dbReference type="GO" id="GO:0016020">
    <property type="term" value="C:membrane"/>
    <property type="evidence" value="ECO:0007669"/>
    <property type="project" value="InterPro"/>
</dbReference>